<evidence type="ECO:0000256" key="4">
    <source>
        <dbReference type="ARBA" id="ARBA00022597"/>
    </source>
</evidence>
<sequence length="431" mass="47063">MIMSIYNNVISFIERKIAPLAGSIGGQRHVLAVRDGFISAMPFMIVGSFLMIMAFPPFSKDTTFALGQMWVEFATNNKDAIMMPFRMTMGIMTIYIAVGIGYNLSQGYNLSPLMGGLLSLCSFLIVAAPFTNGSIPAAFMGGTGIFTALLTSIYSVELMRFLKTRNLTIRLPEQVPEKIAQSFELLVPVLVMIATLYPLSLLIQHFTGMLVPEVIMAAFKPFVAASDSLTAILICVLVSHLLWFCGIHGAAIVTNLLQPFWLANIAANQTALELGQALPHSFVDPFWRFYIVIGGCGSTLALVIMYLRSRSAHLRSIGKLSVVPSFFNINEPVIFGSPIIMNPLMLLPFVGAPLINATVAWFALSSGFVDKPMSIVPWTTPSLLGAPWAAGWSLGPIILVLTNFAISCVIWLPFYKAYEKQLLAQEAESKA</sequence>
<keyword evidence="4 8" id="KW-0762">Sugar transport</keyword>
<dbReference type="InterPro" id="IPR051088">
    <property type="entry name" value="PTS_Sugar-EIIC/EIIB"/>
</dbReference>
<reference evidence="11 12" key="1">
    <citation type="submission" date="2018-09" db="EMBL/GenBank/DDBJ databases">
        <title>Phylogenetic diversity of Pectobacterium and Dickeya strains causing blackleg disease of potato in Morocco.</title>
        <authorList>
            <person name="Oulghazi S."/>
            <person name="Moumni M."/>
            <person name="Faure D."/>
        </authorList>
    </citation>
    <scope>NUCLEOTIDE SEQUENCE [LARGE SCALE GENOMIC DNA]</scope>
    <source>
        <strain evidence="11 12">S1.15.11.2D</strain>
    </source>
</reference>
<evidence type="ECO:0000259" key="10">
    <source>
        <dbReference type="PROSITE" id="PS51105"/>
    </source>
</evidence>
<dbReference type="GO" id="GO:0005886">
    <property type="term" value="C:plasma membrane"/>
    <property type="evidence" value="ECO:0007669"/>
    <property type="project" value="UniProtKB-SubCell"/>
</dbReference>
<protein>
    <recommendedName>
        <fullName evidence="8">Permease IIC component</fullName>
    </recommendedName>
</protein>
<feature type="transmembrane region" description="Helical" evidence="9">
    <location>
        <begin position="137"/>
        <end position="162"/>
    </location>
</feature>
<organism evidence="11 12">
    <name type="scientific">Pectobacterium carotovorum</name>
    <name type="common">Erwinia carotovora</name>
    <dbReference type="NCBI Taxonomy" id="554"/>
    <lineage>
        <taxon>Bacteria</taxon>
        <taxon>Pseudomonadati</taxon>
        <taxon>Pseudomonadota</taxon>
        <taxon>Gammaproteobacteria</taxon>
        <taxon>Enterobacterales</taxon>
        <taxon>Pectobacteriaceae</taxon>
        <taxon>Pectobacterium</taxon>
    </lineage>
</organism>
<feature type="transmembrane region" description="Helical" evidence="9">
    <location>
        <begin position="37"/>
        <end position="59"/>
    </location>
</feature>
<feature type="transmembrane region" description="Helical" evidence="9">
    <location>
        <begin position="287"/>
        <end position="307"/>
    </location>
</feature>
<dbReference type="PANTHER" id="PTHR33989">
    <property type="match status" value="1"/>
</dbReference>
<dbReference type="PANTHER" id="PTHR33989:SF4">
    <property type="entry name" value="PTS SYSTEM N,N'-DIACETYLCHITOBIOSE-SPECIFIC EIIC COMPONENT"/>
    <property type="match status" value="1"/>
</dbReference>
<feature type="transmembrane region" description="Helical" evidence="9">
    <location>
        <begin position="389"/>
        <end position="412"/>
    </location>
</feature>
<dbReference type="GO" id="GO:0009401">
    <property type="term" value="P:phosphoenolpyruvate-dependent sugar phosphotransferase system"/>
    <property type="evidence" value="ECO:0007669"/>
    <property type="project" value="InterPro"/>
</dbReference>
<evidence type="ECO:0000256" key="7">
    <source>
        <dbReference type="ARBA" id="ARBA00023136"/>
    </source>
</evidence>
<keyword evidence="6 9" id="KW-1133">Transmembrane helix</keyword>
<dbReference type="GO" id="GO:0008982">
    <property type="term" value="F:protein-N(PI)-phosphohistidine-sugar phosphotransferase activity"/>
    <property type="evidence" value="ECO:0007669"/>
    <property type="project" value="UniProtKB-UniRule"/>
</dbReference>
<evidence type="ECO:0000256" key="9">
    <source>
        <dbReference type="SAM" id="Phobius"/>
    </source>
</evidence>
<dbReference type="EMBL" id="QZDH01000031">
    <property type="protein sequence ID" value="RJL50622.1"/>
    <property type="molecule type" value="Genomic_DNA"/>
</dbReference>
<feature type="transmembrane region" description="Helical" evidence="9">
    <location>
        <begin position="110"/>
        <end position="131"/>
    </location>
</feature>
<evidence type="ECO:0000256" key="2">
    <source>
        <dbReference type="ARBA" id="ARBA00022448"/>
    </source>
</evidence>
<keyword evidence="2 8" id="KW-0813">Transport</keyword>
<keyword evidence="7 8" id="KW-0472">Membrane</keyword>
<evidence type="ECO:0000313" key="11">
    <source>
        <dbReference type="EMBL" id="RJL50622.1"/>
    </source>
</evidence>
<feature type="transmembrane region" description="Helical" evidence="9">
    <location>
        <begin position="183"/>
        <end position="203"/>
    </location>
</feature>
<feature type="transmembrane region" description="Helical" evidence="9">
    <location>
        <begin position="79"/>
        <end position="98"/>
    </location>
</feature>
<evidence type="ECO:0000256" key="3">
    <source>
        <dbReference type="ARBA" id="ARBA00022475"/>
    </source>
</evidence>
<name>A0A419AUZ3_PECCA</name>
<feature type="transmembrane region" description="Helical" evidence="9">
    <location>
        <begin position="223"/>
        <end position="243"/>
    </location>
</feature>
<comment type="function">
    <text evidence="8">The phosphoenolpyruvate-dependent sugar phosphotransferase system (PTS), a major carbohydrate active -transport system, catalyzes the phosphorylation of incoming sugar substrates concomitant with their translocation across the cell membrane.</text>
</comment>
<dbReference type="PROSITE" id="PS51105">
    <property type="entry name" value="PTS_EIIC_TYPE_3"/>
    <property type="match status" value="1"/>
</dbReference>
<evidence type="ECO:0000256" key="6">
    <source>
        <dbReference type="ARBA" id="ARBA00022989"/>
    </source>
</evidence>
<dbReference type="PIRSF" id="PIRSF006351">
    <property type="entry name" value="PTS_EIIC-Cellobiose"/>
    <property type="match status" value="1"/>
</dbReference>
<evidence type="ECO:0000256" key="8">
    <source>
        <dbReference type="PIRNR" id="PIRNR006351"/>
    </source>
</evidence>
<dbReference type="InterPro" id="IPR004796">
    <property type="entry name" value="PTS_IIC_cello"/>
</dbReference>
<evidence type="ECO:0000256" key="5">
    <source>
        <dbReference type="ARBA" id="ARBA00022692"/>
    </source>
</evidence>
<dbReference type="AlphaFoldDB" id="A0A419AUZ3"/>
<dbReference type="InterPro" id="IPR003352">
    <property type="entry name" value="PTS_EIIC"/>
</dbReference>
<dbReference type="NCBIfam" id="TIGR00410">
    <property type="entry name" value="lacE"/>
    <property type="match status" value="1"/>
</dbReference>
<dbReference type="Proteomes" id="UP000283655">
    <property type="component" value="Unassembled WGS sequence"/>
</dbReference>
<gene>
    <name evidence="11" type="ORF">D5071_13670</name>
</gene>
<evidence type="ECO:0000256" key="1">
    <source>
        <dbReference type="ARBA" id="ARBA00004651"/>
    </source>
</evidence>
<accession>A0A419AUZ3</accession>
<dbReference type="Pfam" id="PF02378">
    <property type="entry name" value="PTS_EIIC"/>
    <property type="match status" value="1"/>
</dbReference>
<keyword evidence="5 9" id="KW-0812">Transmembrane</keyword>
<proteinExistence type="predicted"/>
<feature type="transmembrane region" description="Helical" evidence="9">
    <location>
        <begin position="250"/>
        <end position="267"/>
    </location>
</feature>
<evidence type="ECO:0000313" key="12">
    <source>
        <dbReference type="Proteomes" id="UP000283655"/>
    </source>
</evidence>
<comment type="subcellular location">
    <subcellularLocation>
        <location evidence="1">Cell membrane</location>
        <topology evidence="1">Multi-pass membrane protein</topology>
    </subcellularLocation>
</comment>
<keyword evidence="3 8" id="KW-1003">Cell membrane</keyword>
<feature type="domain" description="PTS EIIC type-3" evidence="10">
    <location>
        <begin position="13"/>
        <end position="414"/>
    </location>
</feature>
<feature type="transmembrane region" description="Helical" evidence="9">
    <location>
        <begin position="344"/>
        <end position="369"/>
    </location>
</feature>
<dbReference type="InterPro" id="IPR004501">
    <property type="entry name" value="PTS_EIIC_3"/>
</dbReference>
<comment type="caution">
    <text evidence="11">The sequence shown here is derived from an EMBL/GenBank/DDBJ whole genome shotgun (WGS) entry which is preliminary data.</text>
</comment>